<evidence type="ECO:0000313" key="3">
    <source>
        <dbReference type="EMBL" id="MBB5031097.1"/>
    </source>
</evidence>
<name>A0A7W8DII7_9BACT</name>
<protein>
    <recommendedName>
        <fullName evidence="2">Pyrrolo-quinoline quinone repeat domain-containing protein</fullName>
    </recommendedName>
</protein>
<organism evidence="3 4">
    <name type="scientific">Prosthecobacter vanneervenii</name>
    <dbReference type="NCBI Taxonomy" id="48466"/>
    <lineage>
        <taxon>Bacteria</taxon>
        <taxon>Pseudomonadati</taxon>
        <taxon>Verrucomicrobiota</taxon>
        <taxon>Verrucomicrobiia</taxon>
        <taxon>Verrucomicrobiales</taxon>
        <taxon>Verrucomicrobiaceae</taxon>
        <taxon>Prosthecobacter</taxon>
    </lineage>
</organism>
<dbReference type="Proteomes" id="UP000590740">
    <property type="component" value="Unassembled WGS sequence"/>
</dbReference>
<dbReference type="AlphaFoldDB" id="A0A7W8DII7"/>
<evidence type="ECO:0000256" key="1">
    <source>
        <dbReference type="SAM" id="SignalP"/>
    </source>
</evidence>
<dbReference type="InterPro" id="IPR018391">
    <property type="entry name" value="PQQ_b-propeller_rpt"/>
</dbReference>
<dbReference type="InterPro" id="IPR015943">
    <property type="entry name" value="WD40/YVTN_repeat-like_dom_sf"/>
</dbReference>
<evidence type="ECO:0000313" key="4">
    <source>
        <dbReference type="Proteomes" id="UP000590740"/>
    </source>
</evidence>
<dbReference type="EMBL" id="JACHIG010000001">
    <property type="protein sequence ID" value="MBB5031097.1"/>
    <property type="molecule type" value="Genomic_DNA"/>
</dbReference>
<gene>
    <name evidence="3" type="ORF">HNQ65_000651</name>
</gene>
<dbReference type="SUPFAM" id="SSF50998">
    <property type="entry name" value="Quinoprotein alcohol dehydrogenase-like"/>
    <property type="match status" value="1"/>
</dbReference>
<dbReference type="PANTHER" id="PTHR34512:SF30">
    <property type="entry name" value="OUTER MEMBRANE PROTEIN ASSEMBLY FACTOR BAMB"/>
    <property type="match status" value="1"/>
</dbReference>
<feature type="signal peptide" evidence="1">
    <location>
        <begin position="1"/>
        <end position="19"/>
    </location>
</feature>
<proteinExistence type="predicted"/>
<dbReference type="Gene3D" id="2.40.10.480">
    <property type="match status" value="1"/>
</dbReference>
<dbReference type="Gene3D" id="2.130.10.10">
    <property type="entry name" value="YVTN repeat-like/Quinoprotein amine dehydrogenase"/>
    <property type="match status" value="1"/>
</dbReference>
<comment type="caution">
    <text evidence="3">The sequence shown here is derived from an EMBL/GenBank/DDBJ whole genome shotgun (WGS) entry which is preliminary data.</text>
</comment>
<feature type="domain" description="Pyrrolo-quinoline quinone repeat" evidence="2">
    <location>
        <begin position="82"/>
        <end position="306"/>
    </location>
</feature>
<dbReference type="RefSeq" id="WP_184338039.1">
    <property type="nucleotide sequence ID" value="NZ_JACHIG010000001.1"/>
</dbReference>
<accession>A0A7W8DII7</accession>
<dbReference type="InterPro" id="IPR011047">
    <property type="entry name" value="Quinoprotein_ADH-like_sf"/>
</dbReference>
<dbReference type="PANTHER" id="PTHR34512">
    <property type="entry name" value="CELL SURFACE PROTEIN"/>
    <property type="match status" value="1"/>
</dbReference>
<feature type="chain" id="PRO_5031378409" description="Pyrrolo-quinoline quinone repeat domain-containing protein" evidence="1">
    <location>
        <begin position="20"/>
        <end position="407"/>
    </location>
</feature>
<dbReference type="InterPro" id="IPR002372">
    <property type="entry name" value="PQQ_rpt_dom"/>
</dbReference>
<dbReference type="SMART" id="SM00564">
    <property type="entry name" value="PQQ"/>
    <property type="match status" value="3"/>
</dbReference>
<keyword evidence="1" id="KW-0732">Signal</keyword>
<dbReference type="Pfam" id="PF13360">
    <property type="entry name" value="PQQ_2"/>
    <property type="match status" value="1"/>
</dbReference>
<sequence>MKIHALLLASALITPALFAADWPAWRGPTMDGHAAAGQKLPLKWSEGEHVLWKAEVRGRGHGSPTLVADHVYLATADVETEEQLVLCFDRKTGKKLWEAVVHRGNLNTKGHKISSQASSDVVSDGERLFVNFLNNGAIFTTALDFSGKQLWQRRVCDFQVHQGFGSTPVIYQSIVLVSADHRGGGKMTGLNKLTGEIVWQQDRPPVANYASPAVVQAAGRTQAVLAGCNKVESFDPLTGKKLWSIDGSTEETVVTAVTDGSRVFLGGGYPKNHTMAVEADGSGKIAWENVTRTYVPSMIVKNGHVFAVGDGGRAACWKAATGEELWSEKVDREFYGSPVMADSRIYVTSKGGVTSVFEATPEKFTLLSQNQLGDECFSTPAICDNRIYLRSAKTGPVRQEYLWCVGE</sequence>
<keyword evidence="4" id="KW-1185">Reference proteome</keyword>
<evidence type="ECO:0000259" key="2">
    <source>
        <dbReference type="Pfam" id="PF13360"/>
    </source>
</evidence>
<reference evidence="3 4" key="1">
    <citation type="submission" date="2020-08" db="EMBL/GenBank/DDBJ databases">
        <title>Genomic Encyclopedia of Type Strains, Phase IV (KMG-IV): sequencing the most valuable type-strain genomes for metagenomic binning, comparative biology and taxonomic classification.</title>
        <authorList>
            <person name="Goeker M."/>
        </authorList>
    </citation>
    <scope>NUCLEOTIDE SEQUENCE [LARGE SCALE GENOMIC DNA]</scope>
    <source>
        <strain evidence="3 4">DSM 12252</strain>
    </source>
</reference>